<reference evidence="1 2" key="1">
    <citation type="journal article" date="2014" name="Nat. Genet.">
        <title>Genome sequence of the hot pepper provides insights into the evolution of pungency in Capsicum species.</title>
        <authorList>
            <person name="Kim S."/>
            <person name="Park M."/>
            <person name="Yeom S.I."/>
            <person name="Kim Y.M."/>
            <person name="Lee J.M."/>
            <person name="Lee H.A."/>
            <person name="Seo E."/>
            <person name="Choi J."/>
            <person name="Cheong K."/>
            <person name="Kim K.T."/>
            <person name="Jung K."/>
            <person name="Lee G.W."/>
            <person name="Oh S.K."/>
            <person name="Bae C."/>
            <person name="Kim S.B."/>
            <person name="Lee H.Y."/>
            <person name="Kim S.Y."/>
            <person name="Kim M.S."/>
            <person name="Kang B.C."/>
            <person name="Jo Y.D."/>
            <person name="Yang H.B."/>
            <person name="Jeong H.J."/>
            <person name="Kang W.H."/>
            <person name="Kwon J.K."/>
            <person name="Shin C."/>
            <person name="Lim J.Y."/>
            <person name="Park J.H."/>
            <person name="Huh J.H."/>
            <person name="Kim J.S."/>
            <person name="Kim B.D."/>
            <person name="Cohen O."/>
            <person name="Paran I."/>
            <person name="Suh M.C."/>
            <person name="Lee S.B."/>
            <person name="Kim Y.K."/>
            <person name="Shin Y."/>
            <person name="Noh S.J."/>
            <person name="Park J."/>
            <person name="Seo Y.S."/>
            <person name="Kwon S.Y."/>
            <person name="Kim H.A."/>
            <person name="Park J.M."/>
            <person name="Kim H.J."/>
            <person name="Choi S.B."/>
            <person name="Bosland P.W."/>
            <person name="Reeves G."/>
            <person name="Jo S.H."/>
            <person name="Lee B.W."/>
            <person name="Cho H.T."/>
            <person name="Choi H.S."/>
            <person name="Lee M.S."/>
            <person name="Yu Y."/>
            <person name="Do Choi Y."/>
            <person name="Park B.S."/>
            <person name="van Deynze A."/>
            <person name="Ashrafi H."/>
            <person name="Hill T."/>
            <person name="Kim W.T."/>
            <person name="Pai H.S."/>
            <person name="Ahn H.K."/>
            <person name="Yeam I."/>
            <person name="Giovannoni J.J."/>
            <person name="Rose J.K."/>
            <person name="Sorensen I."/>
            <person name="Lee S.J."/>
            <person name="Kim R.W."/>
            <person name="Choi I.Y."/>
            <person name="Choi B.S."/>
            <person name="Lim J.S."/>
            <person name="Lee Y.H."/>
            <person name="Choi D."/>
        </authorList>
    </citation>
    <scope>NUCLEOTIDE SEQUENCE [LARGE SCALE GENOMIC DNA]</scope>
    <source>
        <strain evidence="2">cv. CM334</strain>
    </source>
</reference>
<proteinExistence type="predicted"/>
<name>A0A2G2ZI22_CAPAN</name>
<dbReference type="Gramene" id="PHT81640">
    <property type="protein sequence ID" value="PHT81640"/>
    <property type="gene ID" value="T459_14655"/>
</dbReference>
<dbReference type="STRING" id="4072.A0A2G2ZI22"/>
<protein>
    <submittedName>
        <fullName evidence="1">Uncharacterized protein</fullName>
    </submittedName>
</protein>
<dbReference type="EMBL" id="AYRZ02000005">
    <property type="protein sequence ID" value="PHT81640.1"/>
    <property type="molecule type" value="Genomic_DNA"/>
</dbReference>
<gene>
    <name evidence="1" type="ORF">T459_14655</name>
</gene>
<organism evidence="1 2">
    <name type="scientific">Capsicum annuum</name>
    <name type="common">Capsicum pepper</name>
    <dbReference type="NCBI Taxonomy" id="4072"/>
    <lineage>
        <taxon>Eukaryota</taxon>
        <taxon>Viridiplantae</taxon>
        <taxon>Streptophyta</taxon>
        <taxon>Embryophyta</taxon>
        <taxon>Tracheophyta</taxon>
        <taxon>Spermatophyta</taxon>
        <taxon>Magnoliopsida</taxon>
        <taxon>eudicotyledons</taxon>
        <taxon>Gunneridae</taxon>
        <taxon>Pentapetalae</taxon>
        <taxon>asterids</taxon>
        <taxon>lamiids</taxon>
        <taxon>Solanales</taxon>
        <taxon>Solanaceae</taxon>
        <taxon>Solanoideae</taxon>
        <taxon>Capsiceae</taxon>
        <taxon>Capsicum</taxon>
    </lineage>
</organism>
<sequence>MSVTLCFTLQSKNNRLVKELEGHQLNAMTLGRVRVDGLRRIGAFRSSIVKMDISLENKLSKARLWSKRGVCKKEISTNYDVVGGGGGAEKVEILLTFVPIVIDLLGCRGL</sequence>
<comment type="caution">
    <text evidence="1">The sequence shown here is derived from an EMBL/GenBank/DDBJ whole genome shotgun (WGS) entry which is preliminary data.</text>
</comment>
<evidence type="ECO:0000313" key="2">
    <source>
        <dbReference type="Proteomes" id="UP000222542"/>
    </source>
</evidence>
<keyword evidence="2" id="KW-1185">Reference proteome</keyword>
<dbReference type="Proteomes" id="UP000222542">
    <property type="component" value="Unassembled WGS sequence"/>
</dbReference>
<reference evidence="1 2" key="2">
    <citation type="journal article" date="2017" name="Genome Biol.">
        <title>New reference genome sequences of hot pepper reveal the massive evolution of plant disease-resistance genes by retroduplication.</title>
        <authorList>
            <person name="Kim S."/>
            <person name="Park J."/>
            <person name="Yeom S.I."/>
            <person name="Kim Y.M."/>
            <person name="Seo E."/>
            <person name="Kim K.T."/>
            <person name="Kim M.S."/>
            <person name="Lee J.M."/>
            <person name="Cheong K."/>
            <person name="Shin H.S."/>
            <person name="Kim S.B."/>
            <person name="Han K."/>
            <person name="Lee J."/>
            <person name="Park M."/>
            <person name="Lee H.A."/>
            <person name="Lee H.Y."/>
            <person name="Lee Y."/>
            <person name="Oh S."/>
            <person name="Lee J.H."/>
            <person name="Choi E."/>
            <person name="Choi E."/>
            <person name="Lee S.E."/>
            <person name="Jeon J."/>
            <person name="Kim H."/>
            <person name="Choi G."/>
            <person name="Song H."/>
            <person name="Lee J."/>
            <person name="Lee S.C."/>
            <person name="Kwon J.K."/>
            <person name="Lee H.Y."/>
            <person name="Koo N."/>
            <person name="Hong Y."/>
            <person name="Kim R.W."/>
            <person name="Kang W.H."/>
            <person name="Huh J.H."/>
            <person name="Kang B.C."/>
            <person name="Yang T.J."/>
            <person name="Lee Y.H."/>
            <person name="Bennetzen J.L."/>
            <person name="Choi D."/>
        </authorList>
    </citation>
    <scope>NUCLEOTIDE SEQUENCE [LARGE SCALE GENOMIC DNA]</scope>
    <source>
        <strain evidence="2">cv. CM334</strain>
    </source>
</reference>
<dbReference type="AlphaFoldDB" id="A0A2G2ZI22"/>
<accession>A0A2G2ZI22</accession>
<evidence type="ECO:0000313" key="1">
    <source>
        <dbReference type="EMBL" id="PHT81640.1"/>
    </source>
</evidence>